<dbReference type="Proteomes" id="UP001314263">
    <property type="component" value="Unassembled WGS sequence"/>
</dbReference>
<keyword evidence="12" id="KW-0472">Membrane</keyword>
<name>A0AAV1IAV1_9CHLO</name>
<keyword evidence="9" id="KW-0442">Lipid degradation</keyword>
<dbReference type="SUPFAM" id="SSF53474">
    <property type="entry name" value="alpha/beta-Hydrolases"/>
    <property type="match status" value="1"/>
</dbReference>
<feature type="domain" description="Fungal lipase-type" evidence="16">
    <location>
        <begin position="148"/>
        <end position="326"/>
    </location>
</feature>
<sequence length="471" mass="50861">MHAGSFEGPIKSIAECNAESSVDDVQGARQQADEDGAMTMEEGRCRPCTCTEWSKAASAAVAPTERGESPPQQVLDHAKRMAGFALAAYHPEIKSSPGGGHPSTPKHMGIIQAAGISKEDLLYVSPRDAVLGNLPYFIALDREHEAVVIAFRGTYSVADVFTDAVALPQRADVWLSPSLRQEQTSGERDAVYVHSGVLSVAQTLWTDMVEIGLVQAVAPGIERTHMDAEELGRVTNSTKRSFDRTIASSIKDKIHLHGWQLVTTGHSLGAGVAVLIALRFRESIPGAECWAFSPPGGLCSPNLASMTASFCHSLVLGKDIVPRASAKSLNALLDALILTLGRSRLSTLRVIYLYLSGRVSTTDLQQILRPEKNIPDEAWSFLQRFRSSSAKLPDTMSRTMLPPGKVVLLRRLKHAEGSTATSWEAVNIQSGGLAHEGIVVSKRMFSDHSMDRMRDALHLAARPEAQNAVAA</sequence>
<dbReference type="GO" id="GO:0005886">
    <property type="term" value="C:plasma membrane"/>
    <property type="evidence" value="ECO:0007669"/>
    <property type="project" value="UniProtKB-SubCell"/>
</dbReference>
<evidence type="ECO:0000256" key="10">
    <source>
        <dbReference type="ARBA" id="ARBA00022989"/>
    </source>
</evidence>
<evidence type="ECO:0000256" key="13">
    <source>
        <dbReference type="ARBA" id="ARBA00024531"/>
    </source>
</evidence>
<dbReference type="EMBL" id="CAUYUE010000008">
    <property type="protein sequence ID" value="CAK0783155.1"/>
    <property type="molecule type" value="Genomic_DNA"/>
</dbReference>
<dbReference type="CDD" id="cd00519">
    <property type="entry name" value="Lipase_3"/>
    <property type="match status" value="1"/>
</dbReference>
<evidence type="ECO:0000256" key="5">
    <source>
        <dbReference type="ARBA" id="ARBA00022692"/>
    </source>
</evidence>
<keyword evidence="6" id="KW-0479">Metal-binding</keyword>
<evidence type="ECO:0000256" key="4">
    <source>
        <dbReference type="ARBA" id="ARBA00022553"/>
    </source>
</evidence>
<feature type="region of interest" description="Disordered" evidence="15">
    <location>
        <begin position="18"/>
        <end position="37"/>
    </location>
</feature>
<dbReference type="InterPro" id="IPR052214">
    <property type="entry name" value="DAG_Lipase-Related"/>
</dbReference>
<organism evidence="17 18">
    <name type="scientific">Coccomyxa viridis</name>
    <dbReference type="NCBI Taxonomy" id="1274662"/>
    <lineage>
        <taxon>Eukaryota</taxon>
        <taxon>Viridiplantae</taxon>
        <taxon>Chlorophyta</taxon>
        <taxon>core chlorophytes</taxon>
        <taxon>Trebouxiophyceae</taxon>
        <taxon>Trebouxiophyceae incertae sedis</taxon>
        <taxon>Coccomyxaceae</taxon>
        <taxon>Coccomyxa</taxon>
    </lineage>
</organism>
<evidence type="ECO:0000256" key="15">
    <source>
        <dbReference type="SAM" id="MobiDB-lite"/>
    </source>
</evidence>
<comment type="catalytic activity">
    <reaction evidence="13">
        <text>a 1,2-diacyl-sn-glycerol + H2O = a 2-acylglycerol + a fatty acid + H(+)</text>
        <dbReference type="Rhea" id="RHEA:33275"/>
        <dbReference type="ChEBI" id="CHEBI:15377"/>
        <dbReference type="ChEBI" id="CHEBI:15378"/>
        <dbReference type="ChEBI" id="CHEBI:17389"/>
        <dbReference type="ChEBI" id="CHEBI:17815"/>
        <dbReference type="ChEBI" id="CHEBI:28868"/>
        <dbReference type="EC" id="3.1.1.116"/>
    </reaction>
    <physiologicalReaction direction="left-to-right" evidence="13">
        <dbReference type="Rhea" id="RHEA:33276"/>
    </physiologicalReaction>
</comment>
<reference evidence="17 18" key="1">
    <citation type="submission" date="2023-10" db="EMBL/GenBank/DDBJ databases">
        <authorList>
            <person name="Maclean D."/>
            <person name="Macfadyen A."/>
        </authorList>
    </citation>
    <scope>NUCLEOTIDE SEQUENCE [LARGE SCALE GENOMIC DNA]</scope>
</reference>
<dbReference type="InterPro" id="IPR029058">
    <property type="entry name" value="AB_hydrolase_fold"/>
</dbReference>
<gene>
    <name evidence="17" type="ORF">CVIRNUC_006354</name>
</gene>
<evidence type="ECO:0000256" key="3">
    <source>
        <dbReference type="ARBA" id="ARBA00022475"/>
    </source>
</evidence>
<accession>A0AAV1IAV1</accession>
<evidence type="ECO:0000256" key="11">
    <source>
        <dbReference type="ARBA" id="ARBA00023098"/>
    </source>
</evidence>
<evidence type="ECO:0000256" key="7">
    <source>
        <dbReference type="ARBA" id="ARBA00022801"/>
    </source>
</evidence>
<keyword evidence="10" id="KW-1133">Transmembrane helix</keyword>
<keyword evidence="5" id="KW-0812">Transmembrane</keyword>
<keyword evidence="4" id="KW-0597">Phosphoprotein</keyword>
<proteinExistence type="predicted"/>
<evidence type="ECO:0000256" key="9">
    <source>
        <dbReference type="ARBA" id="ARBA00022963"/>
    </source>
</evidence>
<keyword evidence="3" id="KW-1003">Cell membrane</keyword>
<keyword evidence="7" id="KW-0378">Hydrolase</keyword>
<keyword evidence="18" id="KW-1185">Reference proteome</keyword>
<evidence type="ECO:0000313" key="17">
    <source>
        <dbReference type="EMBL" id="CAK0783155.1"/>
    </source>
</evidence>
<evidence type="ECO:0000256" key="12">
    <source>
        <dbReference type="ARBA" id="ARBA00023136"/>
    </source>
</evidence>
<keyword evidence="8" id="KW-0106">Calcium</keyword>
<dbReference type="AlphaFoldDB" id="A0AAV1IAV1"/>
<evidence type="ECO:0000256" key="6">
    <source>
        <dbReference type="ARBA" id="ARBA00022723"/>
    </source>
</evidence>
<dbReference type="GO" id="GO:0016298">
    <property type="term" value="F:lipase activity"/>
    <property type="evidence" value="ECO:0007669"/>
    <property type="project" value="TreeGrafter"/>
</dbReference>
<evidence type="ECO:0000256" key="8">
    <source>
        <dbReference type="ARBA" id="ARBA00022837"/>
    </source>
</evidence>
<dbReference type="GO" id="GO:0016042">
    <property type="term" value="P:lipid catabolic process"/>
    <property type="evidence" value="ECO:0007669"/>
    <property type="project" value="UniProtKB-KW"/>
</dbReference>
<protein>
    <recommendedName>
        <fullName evidence="14">sn-1-specific diacylglycerol lipase</fullName>
        <ecNumber evidence="14">3.1.1.116</ecNumber>
    </recommendedName>
</protein>
<dbReference type="Gene3D" id="3.40.50.1820">
    <property type="entry name" value="alpha/beta hydrolase"/>
    <property type="match status" value="1"/>
</dbReference>
<evidence type="ECO:0000256" key="1">
    <source>
        <dbReference type="ARBA" id="ARBA00001913"/>
    </source>
</evidence>
<comment type="cofactor">
    <cofactor evidence="1">
        <name>Ca(2+)</name>
        <dbReference type="ChEBI" id="CHEBI:29108"/>
    </cofactor>
</comment>
<comment type="subcellular location">
    <subcellularLocation>
        <location evidence="2">Cell membrane</location>
        <topology evidence="2">Multi-pass membrane protein</topology>
    </subcellularLocation>
</comment>
<evidence type="ECO:0000256" key="14">
    <source>
        <dbReference type="ARBA" id="ARBA00026104"/>
    </source>
</evidence>
<dbReference type="InterPro" id="IPR002921">
    <property type="entry name" value="Fungal_lipase-type"/>
</dbReference>
<dbReference type="Pfam" id="PF01764">
    <property type="entry name" value="Lipase_3"/>
    <property type="match status" value="1"/>
</dbReference>
<evidence type="ECO:0000259" key="16">
    <source>
        <dbReference type="Pfam" id="PF01764"/>
    </source>
</evidence>
<evidence type="ECO:0000313" key="18">
    <source>
        <dbReference type="Proteomes" id="UP001314263"/>
    </source>
</evidence>
<dbReference type="PANTHER" id="PTHR45792:SF8">
    <property type="entry name" value="DIACYLGLYCEROL LIPASE-ALPHA"/>
    <property type="match status" value="1"/>
</dbReference>
<dbReference type="EC" id="3.1.1.116" evidence="14"/>
<dbReference type="GO" id="GO:0046872">
    <property type="term" value="F:metal ion binding"/>
    <property type="evidence" value="ECO:0007669"/>
    <property type="project" value="UniProtKB-KW"/>
</dbReference>
<keyword evidence="11" id="KW-0443">Lipid metabolism</keyword>
<dbReference type="PANTHER" id="PTHR45792">
    <property type="entry name" value="DIACYLGLYCEROL LIPASE HOMOLOG-RELATED"/>
    <property type="match status" value="1"/>
</dbReference>
<evidence type="ECO:0000256" key="2">
    <source>
        <dbReference type="ARBA" id="ARBA00004651"/>
    </source>
</evidence>
<comment type="caution">
    <text evidence="17">The sequence shown here is derived from an EMBL/GenBank/DDBJ whole genome shotgun (WGS) entry which is preliminary data.</text>
</comment>